<proteinExistence type="predicted"/>
<feature type="region of interest" description="Disordered" evidence="1">
    <location>
        <begin position="192"/>
        <end position="233"/>
    </location>
</feature>
<protein>
    <submittedName>
        <fullName evidence="4">Uncharacterized protein</fullName>
    </submittedName>
</protein>
<evidence type="ECO:0000256" key="3">
    <source>
        <dbReference type="SAM" id="SignalP"/>
    </source>
</evidence>
<keyword evidence="5" id="KW-1185">Reference proteome</keyword>
<accession>A0AAD5TK77</accession>
<evidence type="ECO:0000313" key="5">
    <source>
        <dbReference type="Proteomes" id="UP001212152"/>
    </source>
</evidence>
<keyword evidence="2" id="KW-1133">Transmembrane helix</keyword>
<feature type="transmembrane region" description="Helical" evidence="2">
    <location>
        <begin position="247"/>
        <end position="270"/>
    </location>
</feature>
<dbReference type="Proteomes" id="UP001212152">
    <property type="component" value="Unassembled WGS sequence"/>
</dbReference>
<feature type="chain" id="PRO_5042114113" evidence="3">
    <location>
        <begin position="30"/>
        <end position="297"/>
    </location>
</feature>
<name>A0AAD5TK77_9FUNG</name>
<evidence type="ECO:0000256" key="1">
    <source>
        <dbReference type="SAM" id="MobiDB-lite"/>
    </source>
</evidence>
<organism evidence="4 5">
    <name type="scientific">Geranomyces variabilis</name>
    <dbReference type="NCBI Taxonomy" id="109894"/>
    <lineage>
        <taxon>Eukaryota</taxon>
        <taxon>Fungi</taxon>
        <taxon>Fungi incertae sedis</taxon>
        <taxon>Chytridiomycota</taxon>
        <taxon>Chytridiomycota incertae sedis</taxon>
        <taxon>Chytridiomycetes</taxon>
        <taxon>Spizellomycetales</taxon>
        <taxon>Powellomycetaceae</taxon>
        <taxon>Geranomyces</taxon>
    </lineage>
</organism>
<dbReference type="EMBL" id="JADGJQ010000032">
    <property type="protein sequence ID" value="KAJ3177604.1"/>
    <property type="molecule type" value="Genomic_DNA"/>
</dbReference>
<dbReference type="AlphaFoldDB" id="A0AAD5TK77"/>
<feature type="signal peptide" evidence="3">
    <location>
        <begin position="1"/>
        <end position="29"/>
    </location>
</feature>
<reference evidence="4" key="1">
    <citation type="submission" date="2020-05" db="EMBL/GenBank/DDBJ databases">
        <title>Phylogenomic resolution of chytrid fungi.</title>
        <authorList>
            <person name="Stajich J.E."/>
            <person name="Amses K."/>
            <person name="Simmons R."/>
            <person name="Seto K."/>
            <person name="Myers J."/>
            <person name="Bonds A."/>
            <person name="Quandt C.A."/>
            <person name="Barry K."/>
            <person name="Liu P."/>
            <person name="Grigoriev I."/>
            <person name="Longcore J.E."/>
            <person name="James T.Y."/>
        </authorList>
    </citation>
    <scope>NUCLEOTIDE SEQUENCE</scope>
    <source>
        <strain evidence="4">JEL0379</strain>
    </source>
</reference>
<feature type="compositionally biased region" description="Low complexity" evidence="1">
    <location>
        <begin position="201"/>
        <end position="213"/>
    </location>
</feature>
<keyword evidence="3" id="KW-0732">Signal</keyword>
<comment type="caution">
    <text evidence="4">The sequence shown here is derived from an EMBL/GenBank/DDBJ whole genome shotgun (WGS) entry which is preliminary data.</text>
</comment>
<gene>
    <name evidence="4" type="ORF">HDU87_004357</name>
</gene>
<feature type="compositionally biased region" description="Gly residues" evidence="1">
    <location>
        <begin position="214"/>
        <end position="224"/>
    </location>
</feature>
<evidence type="ECO:0000313" key="4">
    <source>
        <dbReference type="EMBL" id="KAJ3177604.1"/>
    </source>
</evidence>
<sequence>MLRRTDSPPTATPLLLLLAGLLLPRSATAAWTPGKATHYGPYPSAPQYADAGYLANEQGIGCSTGIPGNDPRWNAIVAAGVYPVPPPFTTTIYPKQATVAVSRAAYPSKVTANSMCYRTLQLRSRTNSSLPTISAIAVDFCPYGTCNWPAKELANNVDIYGEYTWKALGGQDGGGTIDLDILWPADVKPWGPWDADDPDLPSGVTPGPASAGAGSDGSGGGGGANSATSTGVPLGDGDGSGGLGTGAIAAIVVACIAGAAAVSFGAWWYARRRAHFAAKKAMASKSASEKPIAQWAT</sequence>
<keyword evidence="2" id="KW-0472">Membrane</keyword>
<keyword evidence="2" id="KW-0812">Transmembrane</keyword>
<evidence type="ECO:0000256" key="2">
    <source>
        <dbReference type="SAM" id="Phobius"/>
    </source>
</evidence>